<gene>
    <name evidence="3" type="ORF">RHSP_39008</name>
</gene>
<comment type="caution">
    <text evidence="3">The sequence shown here is derived from an EMBL/GenBank/DDBJ whole genome shotgun (WGS) entry which is preliminary data.</text>
</comment>
<dbReference type="STRING" id="363754.RHSP_39008"/>
<evidence type="ECO:0008006" key="5">
    <source>
        <dbReference type="Google" id="ProtNLM"/>
    </source>
</evidence>
<proteinExistence type="predicted"/>
<dbReference type="Proteomes" id="UP000012429">
    <property type="component" value="Unassembled WGS sequence"/>
</dbReference>
<dbReference type="AlphaFoldDB" id="N6U693"/>
<keyword evidence="2" id="KW-1133">Transmembrane helix</keyword>
<feature type="transmembrane region" description="Helical" evidence="2">
    <location>
        <begin position="38"/>
        <end position="59"/>
    </location>
</feature>
<evidence type="ECO:0000256" key="1">
    <source>
        <dbReference type="SAM" id="MobiDB-lite"/>
    </source>
</evidence>
<sequence>MEKELLLPFTKMEAPRHSHANSPKLKALGDAPKKGLPLHGIAILLGTVLFYALVISHAVGQPHYSARANLMPAVFVEN</sequence>
<accession>N6U693</accession>
<keyword evidence="4" id="KW-1185">Reference proteome</keyword>
<evidence type="ECO:0000256" key="2">
    <source>
        <dbReference type="SAM" id="Phobius"/>
    </source>
</evidence>
<dbReference type="RefSeq" id="WP_004115157.1">
    <property type="nucleotide sequence ID" value="NZ_AQHN01000054.1"/>
</dbReference>
<reference evidence="3 4" key="1">
    <citation type="journal article" date="2012" name="BMC Genomics">
        <title>Genomic basis of broad host range and environmental adaptability of Rhizobium tropici CIAT 899 and Rhizobium sp. PRF 81 which are used in inoculants for common bean (Phaseolus vulgaris L.).</title>
        <authorList>
            <person name="Ormeno-Orrillo E."/>
            <person name="Menna P."/>
            <person name="Almeida L.G."/>
            <person name="Ollero F.J."/>
            <person name="Nicolas M.F."/>
            <person name="Pains Rodrigues E."/>
            <person name="Shigueyoshi Nakatani A."/>
            <person name="Silva Batista J.S."/>
            <person name="Oliveira Chueire L.M."/>
            <person name="Souza R.C."/>
            <person name="Ribeiro Vasconcelos A.T."/>
            <person name="Megias M."/>
            <person name="Hungria M."/>
            <person name="Martinez-Romero E."/>
        </authorList>
    </citation>
    <scope>NUCLEOTIDE SEQUENCE [LARGE SCALE GENOMIC DNA]</scope>
    <source>
        <strain evidence="3 4">PRF 81</strain>
    </source>
</reference>
<dbReference type="PATRIC" id="fig|363754.4.peg.1901"/>
<name>N6U693_9HYPH</name>
<organism evidence="3 4">
    <name type="scientific">Rhizobium freirei PRF 81</name>
    <dbReference type="NCBI Taxonomy" id="363754"/>
    <lineage>
        <taxon>Bacteria</taxon>
        <taxon>Pseudomonadati</taxon>
        <taxon>Pseudomonadota</taxon>
        <taxon>Alphaproteobacteria</taxon>
        <taxon>Hyphomicrobiales</taxon>
        <taxon>Rhizobiaceae</taxon>
        <taxon>Rhizobium/Agrobacterium group</taxon>
        <taxon>Rhizobium</taxon>
    </lineage>
</organism>
<feature type="region of interest" description="Disordered" evidence="1">
    <location>
        <begin position="1"/>
        <end position="26"/>
    </location>
</feature>
<keyword evidence="2" id="KW-0472">Membrane</keyword>
<protein>
    <recommendedName>
        <fullName evidence="5">Transmembrane protein</fullName>
    </recommendedName>
</protein>
<evidence type="ECO:0000313" key="3">
    <source>
        <dbReference type="EMBL" id="ENN88114.1"/>
    </source>
</evidence>
<dbReference type="OrthoDB" id="8399009at2"/>
<dbReference type="EMBL" id="AQHN01000054">
    <property type="protein sequence ID" value="ENN88114.1"/>
    <property type="molecule type" value="Genomic_DNA"/>
</dbReference>
<evidence type="ECO:0000313" key="4">
    <source>
        <dbReference type="Proteomes" id="UP000012429"/>
    </source>
</evidence>
<keyword evidence="2" id="KW-0812">Transmembrane</keyword>